<protein>
    <recommendedName>
        <fullName evidence="3">Lipoprotein</fullName>
    </recommendedName>
</protein>
<keyword evidence="2" id="KW-1185">Reference proteome</keyword>
<evidence type="ECO:0000313" key="2">
    <source>
        <dbReference type="Proteomes" id="UP000094378"/>
    </source>
</evidence>
<name>A0A1B3SKD9_9MOLU</name>
<sequence length="344" mass="40471">MRHFLKLLLSINFLVYPASMVVSCKPTNAPKRTEEPNELPEIDLNYLQWDDFYAGESLQNAGDKIFDRIKNYVYTNNKNIDRTYLFQSKWEDLFSFSYSKDDVVYLSEFGSKKNLHNLIFKANKTIELIPKVYKNFQAIKNQFRFKTKKASISLNKSIILEAGHKIVYYKKMVSDIVDLYRVNILSSVIQYNNDFYFEGYEGLNSENLLIEKNTKSKITANKDSEFISGSVDVNFKSINISLNSENKFTNKIDLNLSQIFYFNKPNNTEEDFKKYEDDLIKTVEKTFIKNVYTVERDVDYKIELIYDPNNSNMKKLNKIKIKALPSSKYMEGEWEISPNRKWGE</sequence>
<evidence type="ECO:0008006" key="3">
    <source>
        <dbReference type="Google" id="ProtNLM"/>
    </source>
</evidence>
<dbReference type="STRING" id="216938.SHELI_v1c04470"/>
<organism evidence="1 2">
    <name type="scientific">Spiroplasma helicoides</name>
    <dbReference type="NCBI Taxonomy" id="216938"/>
    <lineage>
        <taxon>Bacteria</taxon>
        <taxon>Bacillati</taxon>
        <taxon>Mycoplasmatota</taxon>
        <taxon>Mollicutes</taxon>
        <taxon>Entomoplasmatales</taxon>
        <taxon>Spiroplasmataceae</taxon>
        <taxon>Spiroplasma</taxon>
    </lineage>
</organism>
<gene>
    <name evidence="1" type="ORF">SHELI_v1c04470</name>
</gene>
<accession>A0A1B3SKD9</accession>
<dbReference type="KEGG" id="shj:SHELI_v1c04470"/>
<dbReference type="RefSeq" id="WP_069116306.1">
    <property type="nucleotide sequence ID" value="NZ_CP017015.1"/>
</dbReference>
<proteinExistence type="predicted"/>
<dbReference type="Proteomes" id="UP000094378">
    <property type="component" value="Chromosome"/>
</dbReference>
<dbReference type="Pfam" id="PF05215">
    <property type="entry name" value="Spiralin"/>
    <property type="match status" value="2"/>
</dbReference>
<dbReference type="EMBL" id="CP017015">
    <property type="protein sequence ID" value="AOG60398.1"/>
    <property type="molecule type" value="Genomic_DNA"/>
</dbReference>
<dbReference type="InterPro" id="IPR007880">
    <property type="entry name" value="Spiralin"/>
</dbReference>
<dbReference type="PROSITE" id="PS51257">
    <property type="entry name" value="PROKAR_LIPOPROTEIN"/>
    <property type="match status" value="1"/>
</dbReference>
<evidence type="ECO:0000313" key="1">
    <source>
        <dbReference type="EMBL" id="AOG60398.1"/>
    </source>
</evidence>
<dbReference type="GO" id="GO:0016020">
    <property type="term" value="C:membrane"/>
    <property type="evidence" value="ECO:0007669"/>
    <property type="project" value="InterPro"/>
</dbReference>
<dbReference type="AlphaFoldDB" id="A0A1B3SKD9"/>
<reference evidence="1 2" key="1">
    <citation type="submission" date="2016-08" db="EMBL/GenBank/DDBJ databases">
        <title>Complete genome sequence of Spiroplasma helicoides TABS-2 (DSM 22551).</title>
        <authorList>
            <person name="Shen W.-Y."/>
            <person name="Lo W.-S."/>
            <person name="Lai Y.-C."/>
            <person name="Kuo C.-H."/>
        </authorList>
    </citation>
    <scope>NUCLEOTIDE SEQUENCE [LARGE SCALE GENOMIC DNA]</scope>
    <source>
        <strain evidence="1 2">TABS-2</strain>
    </source>
</reference>